<evidence type="ECO:0000313" key="2">
    <source>
        <dbReference type="Proteomes" id="UP000272464"/>
    </source>
</evidence>
<reference evidence="1 2" key="1">
    <citation type="submission" date="2018-12" db="EMBL/GenBank/DDBJ databases">
        <authorList>
            <person name="Sun L."/>
            <person name="Chen Z."/>
        </authorList>
    </citation>
    <scope>NUCLEOTIDE SEQUENCE [LARGE SCALE GENOMIC DNA]</scope>
    <source>
        <strain evidence="1 2">3-5-3</strain>
    </source>
</reference>
<dbReference type="Proteomes" id="UP000272464">
    <property type="component" value="Unassembled WGS sequence"/>
</dbReference>
<dbReference type="AlphaFoldDB" id="A0A433X6D8"/>
<dbReference type="InterPro" id="IPR028978">
    <property type="entry name" value="Chorismate_lyase_/UTRA_dom_sf"/>
</dbReference>
<dbReference type="RefSeq" id="WP_127200016.1">
    <property type="nucleotide sequence ID" value="NZ_RZNX01000006.1"/>
</dbReference>
<dbReference type="Pfam" id="PF01947">
    <property type="entry name" value="Rv2949c-like"/>
    <property type="match status" value="1"/>
</dbReference>
<evidence type="ECO:0000313" key="1">
    <source>
        <dbReference type="EMBL" id="RUT29633.1"/>
    </source>
</evidence>
<organism evidence="1 2">
    <name type="scientific">Paenibacillus zeisoli</name>
    <dbReference type="NCBI Taxonomy" id="2496267"/>
    <lineage>
        <taxon>Bacteria</taxon>
        <taxon>Bacillati</taxon>
        <taxon>Bacillota</taxon>
        <taxon>Bacilli</taxon>
        <taxon>Bacillales</taxon>
        <taxon>Paenibacillaceae</taxon>
        <taxon>Paenibacillus</taxon>
    </lineage>
</organism>
<keyword evidence="2" id="KW-1185">Reference proteome</keyword>
<proteinExistence type="predicted"/>
<dbReference type="EMBL" id="RZNX01000006">
    <property type="protein sequence ID" value="RUT29633.1"/>
    <property type="molecule type" value="Genomic_DNA"/>
</dbReference>
<protein>
    <submittedName>
        <fullName evidence="1">DUF98 domain-containing protein</fullName>
    </submittedName>
</protein>
<accession>A0A433X6D8</accession>
<dbReference type="InterPro" id="IPR002800">
    <property type="entry name" value="Rv2949c-like"/>
</dbReference>
<name>A0A433X6D8_9BACL</name>
<dbReference type="OrthoDB" id="2589659at2"/>
<dbReference type="Gene3D" id="3.40.1410.10">
    <property type="entry name" value="Chorismate lyase-like"/>
    <property type="match status" value="1"/>
</dbReference>
<comment type="caution">
    <text evidence="1">The sequence shown here is derived from an EMBL/GenBank/DDBJ whole genome shotgun (WGS) entry which is preliminary data.</text>
</comment>
<gene>
    <name evidence="1" type="ORF">EJP77_14770</name>
</gene>
<sequence length="193" mass="22699">MRANTDYLLEYRGKSRESVIGRFEDILLHSDGSTTKMLELIVGGEVTVEVHDQEWVFRRELLPELHFPIEDAGPFLRRVTSLYYQNEVISTNLVYGNPQVLSGALQEQLMKGKVPLGKLIKEMEYRRQILFAGYEELGPHSLNYHPFVFDRAEYPVKKYVMIREGKWWFYLTEVFHMSTILNYMVSDLKENII</sequence>
<dbReference type="SUPFAM" id="SSF64288">
    <property type="entry name" value="Chorismate lyase-like"/>
    <property type="match status" value="1"/>
</dbReference>